<evidence type="ECO:0000256" key="1">
    <source>
        <dbReference type="ARBA" id="ARBA00022723"/>
    </source>
</evidence>
<dbReference type="AlphaFoldDB" id="A0A2P8CVZ3"/>
<dbReference type="GO" id="GO:0016810">
    <property type="term" value="F:hydrolase activity, acting on carbon-nitrogen (but not peptide) bonds"/>
    <property type="evidence" value="ECO:0007669"/>
    <property type="project" value="InterPro"/>
</dbReference>
<proteinExistence type="predicted"/>
<protein>
    <submittedName>
        <fullName evidence="4">Polysaccharide deacetylase</fullName>
    </submittedName>
</protein>
<dbReference type="EMBL" id="PYGD01000013">
    <property type="protein sequence ID" value="PSK89099.1"/>
    <property type="molecule type" value="Genomic_DNA"/>
</dbReference>
<evidence type="ECO:0000313" key="4">
    <source>
        <dbReference type="EMBL" id="PSK89099.1"/>
    </source>
</evidence>
<evidence type="ECO:0000259" key="3">
    <source>
        <dbReference type="Pfam" id="PF01522"/>
    </source>
</evidence>
<dbReference type="GO" id="GO:0005975">
    <property type="term" value="P:carbohydrate metabolic process"/>
    <property type="evidence" value="ECO:0007669"/>
    <property type="project" value="InterPro"/>
</dbReference>
<evidence type="ECO:0000313" key="5">
    <source>
        <dbReference type="Proteomes" id="UP000240572"/>
    </source>
</evidence>
<organism evidence="4 5">
    <name type="scientific">Taibaiella chishuiensis</name>
    <dbReference type="NCBI Taxonomy" id="1434707"/>
    <lineage>
        <taxon>Bacteria</taxon>
        <taxon>Pseudomonadati</taxon>
        <taxon>Bacteroidota</taxon>
        <taxon>Chitinophagia</taxon>
        <taxon>Chitinophagales</taxon>
        <taxon>Chitinophagaceae</taxon>
        <taxon>Taibaiella</taxon>
    </lineage>
</organism>
<dbReference type="OrthoDB" id="9806342at2"/>
<dbReference type="PANTHER" id="PTHR10587:SF133">
    <property type="entry name" value="CHITIN DEACETYLASE 1-RELATED"/>
    <property type="match status" value="1"/>
</dbReference>
<dbReference type="GO" id="GO:0016020">
    <property type="term" value="C:membrane"/>
    <property type="evidence" value="ECO:0007669"/>
    <property type="project" value="TreeGrafter"/>
</dbReference>
<evidence type="ECO:0000256" key="2">
    <source>
        <dbReference type="ARBA" id="ARBA00022801"/>
    </source>
</evidence>
<dbReference type="Proteomes" id="UP000240572">
    <property type="component" value="Unassembled WGS sequence"/>
</dbReference>
<keyword evidence="5" id="KW-1185">Reference proteome</keyword>
<name>A0A2P8CVZ3_9BACT</name>
<comment type="caution">
    <text evidence="4">The sequence shown here is derived from an EMBL/GenBank/DDBJ whole genome shotgun (WGS) entry which is preliminary data.</text>
</comment>
<dbReference type="InterPro" id="IPR011330">
    <property type="entry name" value="Glyco_hydro/deAcase_b/a-brl"/>
</dbReference>
<keyword evidence="1" id="KW-0479">Metal-binding</keyword>
<dbReference type="InterPro" id="IPR050248">
    <property type="entry name" value="Polysacc_deacetylase_ArnD"/>
</dbReference>
<reference evidence="4 5" key="1">
    <citation type="submission" date="2018-03" db="EMBL/GenBank/DDBJ databases">
        <title>Genomic Encyclopedia of Type Strains, Phase III (KMG-III): the genomes of soil and plant-associated and newly described type strains.</title>
        <authorList>
            <person name="Whitman W."/>
        </authorList>
    </citation>
    <scope>NUCLEOTIDE SEQUENCE [LARGE SCALE GENOMIC DNA]</scope>
    <source>
        <strain evidence="4 5">CGMCC 1.12700</strain>
    </source>
</reference>
<feature type="domain" description="NodB homology" evidence="3">
    <location>
        <begin position="26"/>
        <end position="140"/>
    </location>
</feature>
<gene>
    <name evidence="4" type="ORF">B0I18_113111</name>
</gene>
<dbReference type="Gene3D" id="3.20.20.370">
    <property type="entry name" value="Glycoside hydrolase/deacetylase"/>
    <property type="match status" value="1"/>
</dbReference>
<accession>A0A2P8CVZ3</accession>
<keyword evidence="2" id="KW-0378">Hydrolase</keyword>
<dbReference type="PANTHER" id="PTHR10587">
    <property type="entry name" value="GLYCOSYL TRANSFERASE-RELATED"/>
    <property type="match status" value="1"/>
</dbReference>
<dbReference type="Pfam" id="PF01522">
    <property type="entry name" value="Polysacc_deac_1"/>
    <property type="match status" value="1"/>
</dbReference>
<dbReference type="RefSeq" id="WP_106525120.1">
    <property type="nucleotide sequence ID" value="NZ_PYGD01000013.1"/>
</dbReference>
<sequence>MIRWITTVIIILLCLAPAAGYGQVYLSLSFDDPQTTVSPVLSWQQRNAHILQTLHKHKLQSILFVCGKRVNTEDGAQLLQSWDGAGHSLAHHSWSHRNFGAAGMDLATFREDFLRCDSLIKPFRHYTRLYRFPYLKEGERRAQIDSCRDFLATQQYANGYVSIDASDWYIDGLLRDTLAANPNANTGVFRDFYIRHILERSYYYDSLATALTGRKVKHVLLLHHNLLNALLLDDLIVALKQQHFIFIDAAEAYRDPLYRQHPATVPAGESIIWSMAKATGRYEDQLRYPAEDGVYEEAALRALLQQAAKH</sequence>
<dbReference type="GO" id="GO:0046872">
    <property type="term" value="F:metal ion binding"/>
    <property type="evidence" value="ECO:0007669"/>
    <property type="project" value="UniProtKB-KW"/>
</dbReference>
<dbReference type="InterPro" id="IPR002509">
    <property type="entry name" value="NODB_dom"/>
</dbReference>
<dbReference type="SUPFAM" id="SSF88713">
    <property type="entry name" value="Glycoside hydrolase/deacetylase"/>
    <property type="match status" value="1"/>
</dbReference>